<feature type="domain" description="Shq1 C-terminal" evidence="3">
    <location>
        <begin position="320"/>
        <end position="491"/>
    </location>
</feature>
<dbReference type="FunFam" id="2.60.40.790:FF:000080">
    <property type="entry name" value="Protein SHQ1 homolog"/>
    <property type="match status" value="1"/>
</dbReference>
<evidence type="ECO:0000259" key="3">
    <source>
        <dbReference type="Pfam" id="PF04925"/>
    </source>
</evidence>
<feature type="domain" description="SHQ1-like CS" evidence="4">
    <location>
        <begin position="3"/>
        <end position="90"/>
    </location>
</feature>
<gene>
    <name evidence="5" type="ORF">TVY486_1117290</name>
</gene>
<proteinExistence type="inferred from homology"/>
<evidence type="ECO:0000256" key="1">
    <source>
        <dbReference type="ARBA" id="ARBA00005607"/>
    </source>
</evidence>
<dbReference type="InterPro" id="IPR007009">
    <property type="entry name" value="Shq1_C"/>
</dbReference>
<feature type="region of interest" description="Disordered" evidence="2">
    <location>
        <begin position="116"/>
        <end position="138"/>
    </location>
</feature>
<dbReference type="InterPro" id="IPR008978">
    <property type="entry name" value="HSP20-like_chaperone"/>
</dbReference>
<dbReference type="Pfam" id="PF21413">
    <property type="entry name" value="SHQ1-like_CS"/>
    <property type="match status" value="1"/>
</dbReference>
<evidence type="ECO:0000256" key="2">
    <source>
        <dbReference type="SAM" id="MobiDB-lite"/>
    </source>
</evidence>
<evidence type="ECO:0000259" key="4">
    <source>
        <dbReference type="Pfam" id="PF21413"/>
    </source>
</evidence>
<dbReference type="PANTHER" id="PTHR12967">
    <property type="entry name" value="PROTEIN SHQ1 HOMOLOG"/>
    <property type="match status" value="1"/>
</dbReference>
<dbReference type="PANTHER" id="PTHR12967:SF0">
    <property type="entry name" value="PROTEIN SHQ1 HOMOLOG"/>
    <property type="match status" value="1"/>
</dbReference>
<name>G0U9F9_TRYVY</name>
<dbReference type="GO" id="GO:0051082">
    <property type="term" value="F:unfolded protein binding"/>
    <property type="evidence" value="ECO:0007669"/>
    <property type="project" value="TreeGrafter"/>
</dbReference>
<comment type="similarity">
    <text evidence="1">Belongs to the SHQ1 family.</text>
</comment>
<protein>
    <submittedName>
        <fullName evidence="5">Uncharacterized protein</fullName>
    </submittedName>
</protein>
<dbReference type="GO" id="GO:0005654">
    <property type="term" value="C:nucleoplasm"/>
    <property type="evidence" value="ECO:0007669"/>
    <property type="project" value="TreeGrafter"/>
</dbReference>
<organism evidence="5">
    <name type="scientific">Trypanosoma vivax (strain Y486)</name>
    <dbReference type="NCBI Taxonomy" id="1055687"/>
    <lineage>
        <taxon>Eukaryota</taxon>
        <taxon>Discoba</taxon>
        <taxon>Euglenozoa</taxon>
        <taxon>Kinetoplastea</taxon>
        <taxon>Metakinetoplastina</taxon>
        <taxon>Trypanosomatida</taxon>
        <taxon>Trypanosomatidae</taxon>
        <taxon>Trypanosoma</taxon>
        <taxon>Duttonella</taxon>
    </lineage>
</organism>
<dbReference type="Pfam" id="PF04925">
    <property type="entry name" value="SHQ1"/>
    <property type="match status" value="1"/>
</dbReference>
<dbReference type="Gene3D" id="2.60.40.790">
    <property type="match status" value="1"/>
</dbReference>
<dbReference type="InterPro" id="IPR039742">
    <property type="entry name" value="Shq1"/>
</dbReference>
<dbReference type="InterPro" id="IPR048696">
    <property type="entry name" value="SHQ1-like_CS"/>
</dbReference>
<sequence length="531" mass="59150">MLTPVFYCTQDESFVIVAITLSALCKAMGASFNIIEQQFTFHCSPYYLRLKFDQRITEGKGERATYDVAACVLTVYLPKETKGEVFTQLDNPAYLIATDRERQKLVELVSNAGGTLSPKGVGRSDNEEEEVENDEGPDTEFVQKLRLPCVGESPADGCGDYGFAGSFQGTFALLDADVVREIIDLPSNPDETTAAMRRQLRLEAEQRDFDEDALFFSLEDEEGEVERLLQYVPHHRQSYLAALEAEGIRCVRRSGAAVSADSVTTTGATTLPRSRDTLEEEEVVLPQSVGVVNIWSGNVALSTETTFRPSNVCTLAVPQKRPQAEITQEEQAILQRIVSPKLLFPPHLSTVYALTIDLLCAEGYDDLVTEGTGCSESLWNICKMSPALSWLDTPDNVYDACVAFARRVLVYPLHRSIALVHRVLASVGIRLLMGKSYVIKALLRVRDVLAHAEHRHVLVTLFLNPLIAYWLNLQDADNHLLELALELHSHATRSESETDEGVSSLYRSPLLIVQERRQLHPIQLNHLGLPF</sequence>
<dbReference type="AlphaFoldDB" id="G0U9F9"/>
<dbReference type="EMBL" id="HE573027">
    <property type="protein sequence ID" value="CCC54245.1"/>
    <property type="molecule type" value="Genomic_DNA"/>
</dbReference>
<dbReference type="VEuPathDB" id="TriTrypDB:TvY486_1117290"/>
<feature type="compositionally biased region" description="Acidic residues" evidence="2">
    <location>
        <begin position="126"/>
        <end position="138"/>
    </location>
</feature>
<dbReference type="GO" id="GO:0005737">
    <property type="term" value="C:cytoplasm"/>
    <property type="evidence" value="ECO:0007669"/>
    <property type="project" value="TreeGrafter"/>
</dbReference>
<reference evidence="5" key="1">
    <citation type="journal article" date="2012" name="Proc. Natl. Acad. Sci. U.S.A.">
        <title>Antigenic diversity is generated by distinct evolutionary mechanisms in African trypanosome species.</title>
        <authorList>
            <person name="Jackson A.P."/>
            <person name="Berry A."/>
            <person name="Aslett M."/>
            <person name="Allison H.C."/>
            <person name="Burton P."/>
            <person name="Vavrova-Anderson J."/>
            <person name="Brown R."/>
            <person name="Browne H."/>
            <person name="Corton N."/>
            <person name="Hauser H."/>
            <person name="Gamble J."/>
            <person name="Gilderthorp R."/>
            <person name="Marcello L."/>
            <person name="McQuillan J."/>
            <person name="Otto T.D."/>
            <person name="Quail M.A."/>
            <person name="Sanders M.J."/>
            <person name="van Tonder A."/>
            <person name="Ginger M.L."/>
            <person name="Field M.C."/>
            <person name="Barry J.D."/>
            <person name="Hertz-Fowler C."/>
            <person name="Berriman M."/>
        </authorList>
    </citation>
    <scope>NUCLEOTIDE SEQUENCE</scope>
    <source>
        <strain evidence="5">Y486</strain>
    </source>
</reference>
<dbReference type="GO" id="GO:0000493">
    <property type="term" value="P:box H/ACA snoRNP assembly"/>
    <property type="evidence" value="ECO:0007669"/>
    <property type="project" value="InterPro"/>
</dbReference>
<accession>G0U9F9</accession>
<evidence type="ECO:0000313" key="5">
    <source>
        <dbReference type="EMBL" id="CCC54245.1"/>
    </source>
</evidence>